<protein>
    <submittedName>
        <fullName evidence="1">Uncharacterized protein</fullName>
    </submittedName>
</protein>
<gene>
    <name evidence="1" type="ORF">AOC05_01695</name>
</gene>
<evidence type="ECO:0000313" key="1">
    <source>
        <dbReference type="EMBL" id="ALE93890.1"/>
    </source>
</evidence>
<keyword evidence="2" id="KW-1185">Reference proteome</keyword>
<dbReference type="PATRIC" id="fig|656366.3.peg.382"/>
<reference evidence="2" key="1">
    <citation type="submission" date="2015-09" db="EMBL/GenBank/DDBJ databases">
        <title>Complete genome of Arthrobacter alpinus strain R3.8.</title>
        <authorList>
            <person name="See-Too W.S."/>
            <person name="Chan K.G."/>
        </authorList>
    </citation>
    <scope>NUCLEOTIDE SEQUENCE [LARGE SCALE GENOMIC DNA]</scope>
    <source>
        <strain evidence="2">R3.8</strain>
    </source>
</reference>
<dbReference type="Proteomes" id="UP000062833">
    <property type="component" value="Chromosome"/>
</dbReference>
<sequence length="228" mass="23089">MACVLALTGCVSVPIKDGAPAPAGEEAAHLSYLDRLKATPVGVPTEAVSSTELPQFVSDSRNVACVFTTSKAGHLNQPWEPNNFGDSANATAPAIPVVNCRMAVYPQPRAGDVVDNCAGTNIGYLGGTALLYPDKVVYGGCRAGVTAVEASVVSKDASNQFAGGFPVLAPGTAMEAQGYRCAPMDTGVACANLTAGIGFFLAANTYELFGPGPAPLPGATTPATAPVR</sequence>
<dbReference type="AlphaFoldDB" id="A0A0M4R198"/>
<evidence type="ECO:0000313" key="2">
    <source>
        <dbReference type="Proteomes" id="UP000062833"/>
    </source>
</evidence>
<name>A0A0M4R198_9MICC</name>
<dbReference type="KEGG" id="aaq:AOC05_01695"/>
<dbReference type="EMBL" id="CP012677">
    <property type="protein sequence ID" value="ALE93890.1"/>
    <property type="molecule type" value="Genomic_DNA"/>
</dbReference>
<proteinExistence type="predicted"/>
<accession>A0A0M4R198</accession>
<organism evidence="1 2">
    <name type="scientific">Arthrobacter alpinus</name>
    <dbReference type="NCBI Taxonomy" id="656366"/>
    <lineage>
        <taxon>Bacteria</taxon>
        <taxon>Bacillati</taxon>
        <taxon>Actinomycetota</taxon>
        <taxon>Actinomycetes</taxon>
        <taxon>Micrococcales</taxon>
        <taxon>Micrococcaceae</taxon>
        <taxon>Arthrobacter</taxon>
    </lineage>
</organism>